<name>A0A6G1H2S5_9PEZI</name>
<sequence length="120" mass="13629">YRPLDPTGGQVRILDILPSKLSSAPISCVLKHITSSENPVYKALSYTWGRPEPKMSIILDGETFPTLENLEAALRRLRRPKTTRTFWIDALCINQDDTDERAQQVGLMDQIYRNATQVVI</sequence>
<proteinExistence type="predicted"/>
<dbReference type="Pfam" id="PF06985">
    <property type="entry name" value="HET"/>
    <property type="match status" value="1"/>
</dbReference>
<dbReference type="PANTHER" id="PTHR24148:SF82">
    <property type="entry name" value="HETEROKARYON INCOMPATIBILITY DOMAIN-CONTAINING PROTEIN"/>
    <property type="match status" value="1"/>
</dbReference>
<organism evidence="2 3">
    <name type="scientific">Aulographum hederae CBS 113979</name>
    <dbReference type="NCBI Taxonomy" id="1176131"/>
    <lineage>
        <taxon>Eukaryota</taxon>
        <taxon>Fungi</taxon>
        <taxon>Dikarya</taxon>
        <taxon>Ascomycota</taxon>
        <taxon>Pezizomycotina</taxon>
        <taxon>Dothideomycetes</taxon>
        <taxon>Pleosporomycetidae</taxon>
        <taxon>Aulographales</taxon>
        <taxon>Aulographaceae</taxon>
    </lineage>
</organism>
<evidence type="ECO:0000313" key="2">
    <source>
        <dbReference type="EMBL" id="KAF1987511.1"/>
    </source>
</evidence>
<keyword evidence="3" id="KW-1185">Reference proteome</keyword>
<accession>A0A6G1H2S5</accession>
<reference evidence="2" key="1">
    <citation type="journal article" date="2020" name="Stud. Mycol.">
        <title>101 Dothideomycetes genomes: a test case for predicting lifestyles and emergence of pathogens.</title>
        <authorList>
            <person name="Haridas S."/>
            <person name="Albert R."/>
            <person name="Binder M."/>
            <person name="Bloem J."/>
            <person name="Labutti K."/>
            <person name="Salamov A."/>
            <person name="Andreopoulos B."/>
            <person name="Baker S."/>
            <person name="Barry K."/>
            <person name="Bills G."/>
            <person name="Bluhm B."/>
            <person name="Cannon C."/>
            <person name="Castanera R."/>
            <person name="Culley D."/>
            <person name="Daum C."/>
            <person name="Ezra D."/>
            <person name="Gonzalez J."/>
            <person name="Henrissat B."/>
            <person name="Kuo A."/>
            <person name="Liang C."/>
            <person name="Lipzen A."/>
            <person name="Lutzoni F."/>
            <person name="Magnuson J."/>
            <person name="Mondo S."/>
            <person name="Nolan M."/>
            <person name="Ohm R."/>
            <person name="Pangilinan J."/>
            <person name="Park H.-J."/>
            <person name="Ramirez L."/>
            <person name="Alfaro M."/>
            <person name="Sun H."/>
            <person name="Tritt A."/>
            <person name="Yoshinaga Y."/>
            <person name="Zwiers L.-H."/>
            <person name="Turgeon B."/>
            <person name="Goodwin S."/>
            <person name="Spatafora J."/>
            <person name="Crous P."/>
            <person name="Grigoriev I."/>
        </authorList>
    </citation>
    <scope>NUCLEOTIDE SEQUENCE</scope>
    <source>
        <strain evidence="2">CBS 113979</strain>
    </source>
</reference>
<evidence type="ECO:0000313" key="3">
    <source>
        <dbReference type="Proteomes" id="UP000800041"/>
    </source>
</evidence>
<dbReference type="InterPro" id="IPR052895">
    <property type="entry name" value="HetReg/Transcr_Mod"/>
</dbReference>
<feature type="domain" description="Heterokaryon incompatibility" evidence="1">
    <location>
        <begin position="41"/>
        <end position="120"/>
    </location>
</feature>
<dbReference type="AlphaFoldDB" id="A0A6G1H2S5"/>
<feature type="non-terminal residue" evidence="2">
    <location>
        <position position="120"/>
    </location>
</feature>
<gene>
    <name evidence="2" type="ORF">K402DRAFT_307189</name>
</gene>
<dbReference type="InterPro" id="IPR010730">
    <property type="entry name" value="HET"/>
</dbReference>
<dbReference type="Proteomes" id="UP000800041">
    <property type="component" value="Unassembled WGS sequence"/>
</dbReference>
<dbReference type="EMBL" id="ML977152">
    <property type="protein sequence ID" value="KAF1987511.1"/>
    <property type="molecule type" value="Genomic_DNA"/>
</dbReference>
<evidence type="ECO:0000259" key="1">
    <source>
        <dbReference type="Pfam" id="PF06985"/>
    </source>
</evidence>
<dbReference type="OrthoDB" id="3553147at2759"/>
<dbReference type="PANTHER" id="PTHR24148">
    <property type="entry name" value="ANKYRIN REPEAT DOMAIN-CONTAINING PROTEIN 39 HOMOLOG-RELATED"/>
    <property type="match status" value="1"/>
</dbReference>
<feature type="non-terminal residue" evidence="2">
    <location>
        <position position="1"/>
    </location>
</feature>
<protein>
    <submittedName>
        <fullName evidence="2">HET-domain-containing protein</fullName>
    </submittedName>
</protein>